<dbReference type="Proteomes" id="UP000540698">
    <property type="component" value="Unassembled WGS sequence"/>
</dbReference>
<feature type="chain" id="PRO_5030669642" description="LVIVD repeat-containing protein" evidence="2">
    <location>
        <begin position="34"/>
        <end position="527"/>
    </location>
</feature>
<dbReference type="SUPFAM" id="SSF75011">
    <property type="entry name" value="3-carboxy-cis,cis-mucoante lactonizing enzyme"/>
    <property type="match status" value="1"/>
</dbReference>
<feature type="region of interest" description="Disordered" evidence="1">
    <location>
        <begin position="55"/>
        <end position="82"/>
    </location>
</feature>
<evidence type="ECO:0000256" key="1">
    <source>
        <dbReference type="SAM" id="MobiDB-lite"/>
    </source>
</evidence>
<keyword evidence="2" id="KW-0732">Signal</keyword>
<evidence type="ECO:0008006" key="5">
    <source>
        <dbReference type="Google" id="ProtNLM"/>
    </source>
</evidence>
<keyword evidence="4" id="KW-1185">Reference proteome</keyword>
<feature type="signal peptide" evidence="2">
    <location>
        <begin position="1"/>
        <end position="33"/>
    </location>
</feature>
<dbReference type="InterPro" id="IPR015943">
    <property type="entry name" value="WD40/YVTN_repeat-like_dom_sf"/>
</dbReference>
<dbReference type="EMBL" id="JAAXOS010000009">
    <property type="protein sequence ID" value="NKY28557.1"/>
    <property type="molecule type" value="Genomic_DNA"/>
</dbReference>
<evidence type="ECO:0000256" key="2">
    <source>
        <dbReference type="SAM" id="SignalP"/>
    </source>
</evidence>
<accession>A0A7X6L6C0</accession>
<dbReference type="RefSeq" id="WP_062974253.1">
    <property type="nucleotide sequence ID" value="NZ_JAAXOS010000009.1"/>
</dbReference>
<name>A0A7X6L6C0_9NOCA</name>
<evidence type="ECO:0000313" key="4">
    <source>
        <dbReference type="Proteomes" id="UP000540698"/>
    </source>
</evidence>
<dbReference type="AlphaFoldDB" id="A0A7X6L6C0"/>
<reference evidence="3 4" key="1">
    <citation type="submission" date="2020-04" db="EMBL/GenBank/DDBJ databases">
        <title>MicrobeNet Type strains.</title>
        <authorList>
            <person name="Nicholson A.C."/>
        </authorList>
    </citation>
    <scope>NUCLEOTIDE SEQUENCE [LARGE SCALE GENOMIC DNA]</scope>
    <source>
        <strain evidence="3 4">DSM 44956</strain>
    </source>
</reference>
<comment type="caution">
    <text evidence="3">The sequence shown here is derived from an EMBL/GenBank/DDBJ whole genome shotgun (WGS) entry which is preliminary data.</text>
</comment>
<protein>
    <recommendedName>
        <fullName evidence="5">LVIVD repeat-containing protein</fullName>
    </recommendedName>
</protein>
<organism evidence="3 4">
    <name type="scientific">Nocardia gamkensis</name>
    <dbReference type="NCBI Taxonomy" id="352869"/>
    <lineage>
        <taxon>Bacteria</taxon>
        <taxon>Bacillati</taxon>
        <taxon>Actinomycetota</taxon>
        <taxon>Actinomycetes</taxon>
        <taxon>Mycobacteriales</taxon>
        <taxon>Nocardiaceae</taxon>
        <taxon>Nocardia</taxon>
    </lineage>
</organism>
<dbReference type="Gene3D" id="2.130.10.10">
    <property type="entry name" value="YVTN repeat-like/Quinoprotein amine dehydrogenase"/>
    <property type="match status" value="1"/>
</dbReference>
<proteinExistence type="predicted"/>
<evidence type="ECO:0000313" key="3">
    <source>
        <dbReference type="EMBL" id="NKY28557.1"/>
    </source>
</evidence>
<gene>
    <name evidence="3" type="ORF">HGB38_20360</name>
</gene>
<sequence length="527" mass="55626">MSSRHILRGHRIVSTTAAAALAVLFVPTATLSAQPPAPGSVEQISALSDVAAARAECGPGSDPAAGPETGLQGDVPAADRDNRRSAQGYSCNMRMLGNYPGQGGGINSITFEHCAYIGTTFPGNLMSEAQGVQVLDVSDPRAPIRTAVLNEPAMRAGTWESLKANPRRKLLVGTGVPFMTGAGLLSVYDISDCAHPRLLNPGPGTDLGMPLPITGHEGGFSPDGNTYWASGTAPGLVSAVDLTDPATPRVIWQGLPGMSMHGMGFSPDGTTLYLADNIGGLMVLDIGAIQRRDPNPQVQQRSHLTWTDGWATQHNVPVTYHGVPHLFSVNEAGSGGVKIFDVADPTRPRPVNTIKLEINLPDNQDVLLASSGGGSLFSYDAHYCAADRPADPTALACGWTSSGIRVFDVKDPTKIREIAYYNPPARADRKDLLTNSSHAIASVIGLPVLAAPTVLQAMVEGRVDLGQALSDRTGMLTADLTTDWCFSPPEWRGNQLWTTCSDNGFLTLELSPTVYTPPADQHSHIGS</sequence>